<dbReference type="SUPFAM" id="SSF48317">
    <property type="entry name" value="Acid phosphatase/Vanadium-dependent haloperoxidase"/>
    <property type="match status" value="1"/>
</dbReference>
<accession>A0A0X8X349</accession>
<protein>
    <submittedName>
        <fullName evidence="1">Lipid A 1-phosphatase</fullName>
    </submittedName>
</protein>
<dbReference type="RefSeq" id="WP_096352954.1">
    <property type="nucleotide sequence ID" value="NZ_AP017313.1"/>
</dbReference>
<dbReference type="InterPro" id="IPR000326">
    <property type="entry name" value="PAP2/HPO"/>
</dbReference>
<dbReference type="EMBL" id="AP017313">
    <property type="protein sequence ID" value="BAU54855.1"/>
    <property type="molecule type" value="Genomic_DNA"/>
</dbReference>
<name>A0A0X8X349_9SPHI</name>
<evidence type="ECO:0000313" key="1">
    <source>
        <dbReference type="EMBL" id="BAU54855.1"/>
    </source>
</evidence>
<dbReference type="SMART" id="SM00014">
    <property type="entry name" value="acidPPc"/>
    <property type="match status" value="1"/>
</dbReference>
<evidence type="ECO:0000313" key="2">
    <source>
        <dbReference type="Proteomes" id="UP000218263"/>
    </source>
</evidence>
<dbReference type="PANTHER" id="PTHR14969">
    <property type="entry name" value="SPHINGOSINE-1-PHOSPHATE PHOSPHOHYDROLASE"/>
    <property type="match status" value="1"/>
</dbReference>
<dbReference type="OrthoDB" id="9773582at2"/>
<dbReference type="InterPro" id="IPR036938">
    <property type="entry name" value="PAP2/HPO_sf"/>
</dbReference>
<organism evidence="1 2">
    <name type="scientific">Mucilaginibacter gotjawali</name>
    <dbReference type="NCBI Taxonomy" id="1550579"/>
    <lineage>
        <taxon>Bacteria</taxon>
        <taxon>Pseudomonadati</taxon>
        <taxon>Bacteroidota</taxon>
        <taxon>Sphingobacteriia</taxon>
        <taxon>Sphingobacteriales</taxon>
        <taxon>Sphingobacteriaceae</taxon>
        <taxon>Mucilaginibacter</taxon>
    </lineage>
</organism>
<dbReference type="Gene3D" id="1.20.144.10">
    <property type="entry name" value="Phosphatidic acid phosphatase type 2/haloperoxidase"/>
    <property type="match status" value="1"/>
</dbReference>
<dbReference type="Proteomes" id="UP000218263">
    <property type="component" value="Chromosome"/>
</dbReference>
<keyword evidence="2" id="KW-1185">Reference proteome</keyword>
<reference evidence="1 2" key="1">
    <citation type="submission" date="2015-12" db="EMBL/GenBank/DDBJ databases">
        <title>Genome sequence of Mucilaginibacter gotjawali.</title>
        <authorList>
            <person name="Lee J.S."/>
            <person name="Lee K.C."/>
            <person name="Kim K.K."/>
            <person name="Lee B.W."/>
        </authorList>
    </citation>
    <scope>NUCLEOTIDE SEQUENCE [LARGE SCALE GENOMIC DNA]</scope>
    <source>
        <strain evidence="1 2">SA3-7</strain>
    </source>
</reference>
<dbReference type="AlphaFoldDB" id="A0A0X8X349"/>
<dbReference type="Pfam" id="PF01569">
    <property type="entry name" value="PAP2"/>
    <property type="match status" value="1"/>
</dbReference>
<dbReference type="KEGG" id="mgot:MgSA37_03034"/>
<sequence>MKKSYLFFLLITFIFMVTTADAQFADSVKKDTAPTAVKIKYSLHKPGTYLPPVILVSYGVLSFVVTPIRHVDYYFKERIQRSDPDYSSKIDDYLQIAPGVLVYGLNLVGIEGKNRFVDRTALLALSAGILTITDGTKYIAHRKRPYGTDPLSFPSGHTGAAFVAAEFLAQEYAEKSPWYGVLGYTIASTTGVLRLYGKAHWFSDCVAGAGLGILSTKLAYVVYPYIRSKLTHKDKYGRSTMIMPTYQDGTPGLSFAMQL</sequence>
<dbReference type="PANTHER" id="PTHR14969:SF13">
    <property type="entry name" value="AT30094P"/>
    <property type="match status" value="1"/>
</dbReference>
<gene>
    <name evidence="1" type="ORF">MgSA37_03034</name>
</gene>
<proteinExistence type="predicted"/>
<dbReference type="CDD" id="cd03394">
    <property type="entry name" value="PAP2_like_5"/>
    <property type="match status" value="1"/>
</dbReference>